<dbReference type="SUPFAM" id="SSF53167">
    <property type="entry name" value="Purine and uridine phosphorylases"/>
    <property type="match status" value="1"/>
</dbReference>
<dbReference type="InterPro" id="IPR035994">
    <property type="entry name" value="Nucleoside_phosphorylase_sf"/>
</dbReference>
<keyword evidence="2" id="KW-1185">Reference proteome</keyword>
<dbReference type="AlphaFoldDB" id="A0AA39XPJ5"/>
<sequence length="247" mass="26774">MVGIGGGAPSTAHDIRLGDVIVSTPAGSSGGVFQYDFGKTIQEKKFQHTGHLNHTPTVLLAAVQGLGSKFESDGNGIAEHVEAVLAKKERLRKKYGQPDPKSDILYESNVVHPHNEGQPRQSCIDVCGCDPEKLVGRLDRSERDDNPMVFQGIIASANSLMKDALIRDQLARENGVLCFEMEAAGLMNNFPCLVIRGICDYSDSHKNDAWHGYAAMSAAAYAKELLLEIAPTKLEAQQKLVDSIKNS</sequence>
<protein>
    <recommendedName>
        <fullName evidence="3">Nucleoside phosphorylase domain-containing protein</fullName>
    </recommendedName>
</protein>
<evidence type="ECO:0000313" key="1">
    <source>
        <dbReference type="EMBL" id="KAK0637863.1"/>
    </source>
</evidence>
<name>A0AA39XPJ5_9PEZI</name>
<dbReference type="PANTHER" id="PTHR46082">
    <property type="entry name" value="ATP/GTP-BINDING PROTEIN-RELATED"/>
    <property type="match status" value="1"/>
</dbReference>
<comment type="caution">
    <text evidence="1">The sequence shown here is derived from an EMBL/GenBank/DDBJ whole genome shotgun (WGS) entry which is preliminary data.</text>
</comment>
<proteinExistence type="predicted"/>
<evidence type="ECO:0008006" key="3">
    <source>
        <dbReference type="Google" id="ProtNLM"/>
    </source>
</evidence>
<reference evidence="1" key="1">
    <citation type="submission" date="2023-06" db="EMBL/GenBank/DDBJ databases">
        <title>Multi-omics analyses reveal the molecular pathogenesis toolkit of Lasiodiplodia hormozganensis, a cross-kingdom pathogen.</title>
        <authorList>
            <person name="Felix C."/>
            <person name="Meneses R."/>
            <person name="Goncalves M.F.M."/>
            <person name="Tilleman L."/>
            <person name="Duarte A.S."/>
            <person name="Jorrin-Novo J.V."/>
            <person name="Van De Peer Y."/>
            <person name="Deforce D."/>
            <person name="Van Nieuwerburgh F."/>
            <person name="Esteves A.C."/>
            <person name="Alves A."/>
        </authorList>
    </citation>
    <scope>NUCLEOTIDE SEQUENCE</scope>
    <source>
        <strain evidence="1">CBS 339.90</strain>
    </source>
</reference>
<organism evidence="1 2">
    <name type="scientific">Lasiodiplodia hormozganensis</name>
    <dbReference type="NCBI Taxonomy" id="869390"/>
    <lineage>
        <taxon>Eukaryota</taxon>
        <taxon>Fungi</taxon>
        <taxon>Dikarya</taxon>
        <taxon>Ascomycota</taxon>
        <taxon>Pezizomycotina</taxon>
        <taxon>Dothideomycetes</taxon>
        <taxon>Dothideomycetes incertae sedis</taxon>
        <taxon>Botryosphaeriales</taxon>
        <taxon>Botryosphaeriaceae</taxon>
        <taxon>Lasiodiplodia</taxon>
    </lineage>
</organism>
<gene>
    <name evidence="1" type="ORF">DIS24_g10398</name>
</gene>
<evidence type="ECO:0000313" key="2">
    <source>
        <dbReference type="Proteomes" id="UP001175001"/>
    </source>
</evidence>
<dbReference type="GO" id="GO:0009116">
    <property type="term" value="P:nucleoside metabolic process"/>
    <property type="evidence" value="ECO:0007669"/>
    <property type="project" value="InterPro"/>
</dbReference>
<dbReference type="Gene3D" id="3.40.50.1580">
    <property type="entry name" value="Nucleoside phosphorylase domain"/>
    <property type="match status" value="1"/>
</dbReference>
<dbReference type="InterPro" id="IPR053137">
    <property type="entry name" value="NLR-like"/>
</dbReference>
<accession>A0AA39XPJ5</accession>
<dbReference type="EMBL" id="JAUJDW010000110">
    <property type="protein sequence ID" value="KAK0637863.1"/>
    <property type="molecule type" value="Genomic_DNA"/>
</dbReference>
<dbReference type="GO" id="GO:0003824">
    <property type="term" value="F:catalytic activity"/>
    <property type="evidence" value="ECO:0007669"/>
    <property type="project" value="InterPro"/>
</dbReference>
<dbReference type="Proteomes" id="UP001175001">
    <property type="component" value="Unassembled WGS sequence"/>
</dbReference>
<dbReference type="PANTHER" id="PTHR46082:SF11">
    <property type="entry name" value="AAA+ ATPASE DOMAIN-CONTAINING PROTEIN-RELATED"/>
    <property type="match status" value="1"/>
</dbReference>